<sequence length="366" mass="40331">MSPSRGLTATHTFTRLLSSQLPNQIYLSTSTSPHVNLSLEHHLFTTLPSSCRTLLLYRNTPSLILGRNQNPWLETSHSSLLRTRVQLLRRRSGGGTVYHDLGNTNYSVTVPTSEFDRDKHALMVSRALRNLQIPAAVNGRHDIVVLPSFEAGPEDPLAKKCSGSAYKLTRHRSYHHGTMLLNTDLSAVKQLLKSPARDIITARGVASVPSPVVNTKVTHEEFSVSVMREWEKLYGSGGVALVSEAEAKSVEEIAKGVKELKSEEWVYGQTPKFDIALPNGGKIGVDKGVVIEGPSNSLLGRKFGTQVVVQALQELGMGREEARRWAEEMVGGSVWGVNYNSQDMVRGERQTVKPKDILEDVGYPII</sequence>
<evidence type="ECO:0000259" key="5">
    <source>
        <dbReference type="PROSITE" id="PS51733"/>
    </source>
</evidence>
<proteinExistence type="inferred from homology"/>
<dbReference type="GO" id="GO:0016874">
    <property type="term" value="F:ligase activity"/>
    <property type="evidence" value="ECO:0007669"/>
    <property type="project" value="UniProtKB-KW"/>
</dbReference>
<dbReference type="InterPro" id="IPR004143">
    <property type="entry name" value="BPL_LPL_catalytic"/>
</dbReference>
<evidence type="ECO:0000256" key="1">
    <source>
        <dbReference type="ARBA" id="ARBA00003253"/>
    </source>
</evidence>
<keyword evidence="6" id="KW-0436">Ligase</keyword>
<dbReference type="UniPathway" id="UPA00537">
    <property type="reaction ID" value="UER00595"/>
</dbReference>
<dbReference type="CDD" id="cd16443">
    <property type="entry name" value="LplA"/>
    <property type="match status" value="1"/>
</dbReference>
<evidence type="ECO:0000313" key="6">
    <source>
        <dbReference type="EMBL" id="CCX32727.1"/>
    </source>
</evidence>
<dbReference type="STRING" id="1076935.U4LMB3"/>
<dbReference type="InterPro" id="IPR045864">
    <property type="entry name" value="aa-tRNA-synth_II/BPL/LPL"/>
</dbReference>
<evidence type="ECO:0000256" key="3">
    <source>
        <dbReference type="ARBA" id="ARBA00008242"/>
    </source>
</evidence>
<dbReference type="PANTHER" id="PTHR12561:SF3">
    <property type="entry name" value="LIPOYLTRANSFERASE 1, MITOCHONDRIAL"/>
    <property type="match status" value="1"/>
</dbReference>
<dbReference type="GO" id="GO:0017118">
    <property type="term" value="F:lipoyltransferase activity"/>
    <property type="evidence" value="ECO:0007669"/>
    <property type="project" value="TreeGrafter"/>
</dbReference>
<evidence type="ECO:0000313" key="7">
    <source>
        <dbReference type="Proteomes" id="UP000018144"/>
    </source>
</evidence>
<evidence type="ECO:0000256" key="4">
    <source>
        <dbReference type="ARBA" id="ARBA00015925"/>
    </source>
</evidence>
<feature type="domain" description="BPL/LPL catalytic" evidence="5">
    <location>
        <begin position="48"/>
        <end position="238"/>
    </location>
</feature>
<dbReference type="PROSITE" id="PS51733">
    <property type="entry name" value="BPL_LPL_CATALYTIC"/>
    <property type="match status" value="1"/>
</dbReference>
<dbReference type="InterPro" id="IPR004562">
    <property type="entry name" value="LipoylTrfase_LipoateP_Ligase"/>
</dbReference>
<comment type="function">
    <text evidence="1">Catalyzes both the ATP-dependent activation of exogenously supplied lipoate to lipoyl-AMP and the transfer of the activated lipoyl onto the lipoyl domains of lipoate-dependent enzymes.</text>
</comment>
<dbReference type="AlphaFoldDB" id="U4LMB3"/>
<accession>U4LMB3</accession>
<dbReference type="EMBL" id="HF935907">
    <property type="protein sequence ID" value="CCX32727.1"/>
    <property type="molecule type" value="Genomic_DNA"/>
</dbReference>
<comment type="pathway">
    <text evidence="2">Protein modification; protein lipoylation via exogenous pathway; protein N(6)-(lipoyl)lysine from lipoate: step 2/2.</text>
</comment>
<dbReference type="eggNOG" id="KOG3159">
    <property type="taxonomic scope" value="Eukaryota"/>
</dbReference>
<dbReference type="PANTHER" id="PTHR12561">
    <property type="entry name" value="LIPOATE-PROTEIN LIGASE"/>
    <property type="match status" value="1"/>
</dbReference>
<dbReference type="GO" id="GO:0009249">
    <property type="term" value="P:protein lipoylation"/>
    <property type="evidence" value="ECO:0007669"/>
    <property type="project" value="InterPro"/>
</dbReference>
<dbReference type="Gene3D" id="3.30.930.10">
    <property type="entry name" value="Bira Bifunctional Protein, Domain 2"/>
    <property type="match status" value="1"/>
</dbReference>
<comment type="similarity">
    <text evidence="3">Belongs to the LplA family.</text>
</comment>
<dbReference type="Proteomes" id="UP000018144">
    <property type="component" value="Unassembled WGS sequence"/>
</dbReference>
<gene>
    <name evidence="6" type="ORF">PCON_13578</name>
</gene>
<organism evidence="6 7">
    <name type="scientific">Pyronema omphalodes (strain CBS 100304)</name>
    <name type="common">Pyronema confluens</name>
    <dbReference type="NCBI Taxonomy" id="1076935"/>
    <lineage>
        <taxon>Eukaryota</taxon>
        <taxon>Fungi</taxon>
        <taxon>Dikarya</taxon>
        <taxon>Ascomycota</taxon>
        <taxon>Pezizomycotina</taxon>
        <taxon>Pezizomycetes</taxon>
        <taxon>Pezizales</taxon>
        <taxon>Pyronemataceae</taxon>
        <taxon>Pyronema</taxon>
    </lineage>
</organism>
<dbReference type="SUPFAM" id="SSF55681">
    <property type="entry name" value="Class II aaRS and biotin synthetases"/>
    <property type="match status" value="1"/>
</dbReference>
<evidence type="ECO:0000256" key="2">
    <source>
        <dbReference type="ARBA" id="ARBA00005085"/>
    </source>
</evidence>
<dbReference type="GO" id="GO:0005739">
    <property type="term" value="C:mitochondrion"/>
    <property type="evidence" value="ECO:0007669"/>
    <property type="project" value="TreeGrafter"/>
</dbReference>
<dbReference type="Pfam" id="PF21948">
    <property type="entry name" value="LplA-B_cat"/>
    <property type="match status" value="1"/>
</dbReference>
<keyword evidence="7" id="KW-1185">Reference proteome</keyword>
<protein>
    <recommendedName>
        <fullName evidence="4">Putative lipoate-protein ligase A</fullName>
    </recommendedName>
</protein>
<dbReference type="OrthoDB" id="201621at2759"/>
<dbReference type="OMA" id="RYQNWDW"/>
<reference evidence="6 7" key="1">
    <citation type="journal article" date="2013" name="PLoS Genet.">
        <title>The genome and development-dependent transcriptomes of Pyronema confluens: a window into fungal evolution.</title>
        <authorList>
            <person name="Traeger S."/>
            <person name="Altegoer F."/>
            <person name="Freitag M."/>
            <person name="Gabaldon T."/>
            <person name="Kempken F."/>
            <person name="Kumar A."/>
            <person name="Marcet-Houben M."/>
            <person name="Poggeler S."/>
            <person name="Stajich J.E."/>
            <person name="Nowrousian M."/>
        </authorList>
    </citation>
    <scope>NUCLEOTIDE SEQUENCE [LARGE SCALE GENOMIC DNA]</scope>
    <source>
        <strain evidence="7">CBS 100304</strain>
        <tissue evidence="6">Vegetative mycelium</tissue>
    </source>
</reference>
<name>U4LMB3_PYROM</name>